<reference evidence="1 2" key="1">
    <citation type="journal article" date="2022" name="G3 (Bethesda)">
        <title>Enemy or ally: a genomic approach to elucidate the lifestyle of Phyllosticta citrichinaensis.</title>
        <authorList>
            <person name="Buijs V.A."/>
            <person name="Groenewald J.Z."/>
            <person name="Haridas S."/>
            <person name="LaButti K.M."/>
            <person name="Lipzen A."/>
            <person name="Martin F.M."/>
            <person name="Barry K."/>
            <person name="Grigoriev I.V."/>
            <person name="Crous P.W."/>
            <person name="Seidl M.F."/>
        </authorList>
    </citation>
    <scope>NUCLEOTIDE SEQUENCE [LARGE SCALE GENOMIC DNA]</scope>
    <source>
        <strain evidence="1 2">CBS 129764</strain>
    </source>
</reference>
<evidence type="ECO:0000313" key="1">
    <source>
        <dbReference type="EMBL" id="KAK8157085.1"/>
    </source>
</evidence>
<dbReference type="SUPFAM" id="SSF53335">
    <property type="entry name" value="S-adenosyl-L-methionine-dependent methyltransferases"/>
    <property type="match status" value="1"/>
</dbReference>
<keyword evidence="2" id="KW-1185">Reference proteome</keyword>
<dbReference type="CDD" id="cd02440">
    <property type="entry name" value="AdoMet_MTases"/>
    <property type="match status" value="1"/>
</dbReference>
<evidence type="ECO:0008006" key="3">
    <source>
        <dbReference type="Google" id="ProtNLM"/>
    </source>
</evidence>
<sequence>MEPASKSTSTPSDTSAGAARYSSFFLRFIYDSLVLGINCPYAWGCPFMELAAFFNGRVATAILLSSPKTCRLLDIGVGTGCFLEQAPLDDVKEVALLDLDTNCLSAAASRTRKAHPRIECSTFHADILEPISAGKLGGRFDAISMMLVLHSLPGPPSRKGAMLRRLGDLLNTDGVLLGSTVLGKDVTHNFFGKILMWHINRIGVFDNYEDDVASFIKPLEDAFESVNWRIVGRTLLFEARKPKL</sequence>
<gene>
    <name evidence="1" type="ORF">IWX90DRAFT_314167</name>
</gene>
<evidence type="ECO:0000313" key="2">
    <source>
        <dbReference type="Proteomes" id="UP001456524"/>
    </source>
</evidence>
<accession>A0ABR1XIV6</accession>
<name>A0ABR1XIV6_9PEZI</name>
<organism evidence="1 2">
    <name type="scientific">Phyllosticta citrichinensis</name>
    <dbReference type="NCBI Taxonomy" id="1130410"/>
    <lineage>
        <taxon>Eukaryota</taxon>
        <taxon>Fungi</taxon>
        <taxon>Dikarya</taxon>
        <taxon>Ascomycota</taxon>
        <taxon>Pezizomycotina</taxon>
        <taxon>Dothideomycetes</taxon>
        <taxon>Dothideomycetes incertae sedis</taxon>
        <taxon>Botryosphaeriales</taxon>
        <taxon>Phyllostictaceae</taxon>
        <taxon>Phyllosticta</taxon>
    </lineage>
</organism>
<protein>
    <recommendedName>
        <fullName evidence="3">Methyltransferase domain-containing protein</fullName>
    </recommendedName>
</protein>
<dbReference type="Gene3D" id="3.40.50.150">
    <property type="entry name" value="Vaccinia Virus protein VP39"/>
    <property type="match status" value="1"/>
</dbReference>
<dbReference type="Pfam" id="PF13489">
    <property type="entry name" value="Methyltransf_23"/>
    <property type="match status" value="1"/>
</dbReference>
<dbReference type="EMBL" id="JBBWUH010000009">
    <property type="protein sequence ID" value="KAK8157085.1"/>
    <property type="molecule type" value="Genomic_DNA"/>
</dbReference>
<dbReference type="InterPro" id="IPR029063">
    <property type="entry name" value="SAM-dependent_MTases_sf"/>
</dbReference>
<dbReference type="Proteomes" id="UP001456524">
    <property type="component" value="Unassembled WGS sequence"/>
</dbReference>
<comment type="caution">
    <text evidence="1">The sequence shown here is derived from an EMBL/GenBank/DDBJ whole genome shotgun (WGS) entry which is preliminary data.</text>
</comment>
<proteinExistence type="predicted"/>